<accession>A0AAE2VDI3</accession>
<proteinExistence type="predicted"/>
<dbReference type="EMBL" id="JAENIG010000010">
    <property type="protein sequence ID" value="MBK1856106.1"/>
    <property type="molecule type" value="Genomic_DNA"/>
</dbReference>
<keyword evidence="3" id="KW-1185">Reference proteome</keyword>
<organism evidence="2 3">
    <name type="scientific">Oceaniferula flava</name>
    <dbReference type="NCBI Taxonomy" id="2800421"/>
    <lineage>
        <taxon>Bacteria</taxon>
        <taxon>Pseudomonadati</taxon>
        <taxon>Verrucomicrobiota</taxon>
        <taxon>Verrucomicrobiia</taxon>
        <taxon>Verrucomicrobiales</taxon>
        <taxon>Verrucomicrobiaceae</taxon>
        <taxon>Oceaniferula</taxon>
    </lineage>
</organism>
<dbReference type="SUPFAM" id="SSF140931">
    <property type="entry name" value="Fic-like"/>
    <property type="match status" value="1"/>
</dbReference>
<dbReference type="PANTHER" id="PTHR39426:SF1">
    <property type="entry name" value="HOMOLOGY TO DEATH-ON-CURING PROTEIN OF PHAGE P1"/>
    <property type="match status" value="1"/>
</dbReference>
<evidence type="ECO:0000313" key="2">
    <source>
        <dbReference type="EMBL" id="MBK1856106.1"/>
    </source>
</evidence>
<dbReference type="InterPro" id="IPR003812">
    <property type="entry name" value="Fido"/>
</dbReference>
<evidence type="ECO:0000259" key="1">
    <source>
        <dbReference type="PROSITE" id="PS51459"/>
    </source>
</evidence>
<dbReference type="Proteomes" id="UP000634206">
    <property type="component" value="Unassembled WGS sequence"/>
</dbReference>
<dbReference type="NCBIfam" id="TIGR01550">
    <property type="entry name" value="DOC_P1"/>
    <property type="match status" value="1"/>
</dbReference>
<dbReference type="RefSeq" id="WP_309490720.1">
    <property type="nucleotide sequence ID" value="NZ_JAENIG010000010.1"/>
</dbReference>
<gene>
    <name evidence="2" type="ORF">JIN83_14120</name>
</gene>
<dbReference type="PANTHER" id="PTHR39426">
    <property type="entry name" value="HOMOLOGY TO DEATH-ON-CURING PROTEIN OF PHAGE P1"/>
    <property type="match status" value="1"/>
</dbReference>
<name>A0AAE2VDI3_9BACT</name>
<dbReference type="GO" id="GO:0016301">
    <property type="term" value="F:kinase activity"/>
    <property type="evidence" value="ECO:0007669"/>
    <property type="project" value="InterPro"/>
</dbReference>
<dbReference type="InterPro" id="IPR053737">
    <property type="entry name" value="Type_II_TA_Toxin"/>
</dbReference>
<reference evidence="2" key="1">
    <citation type="submission" date="2021-01" db="EMBL/GenBank/DDBJ databases">
        <title>Modified the classification status of verrucomicrobia.</title>
        <authorList>
            <person name="Feng X."/>
        </authorList>
    </citation>
    <scope>NUCLEOTIDE SEQUENCE</scope>
    <source>
        <strain evidence="2">5K15</strain>
    </source>
</reference>
<dbReference type="InterPro" id="IPR036597">
    <property type="entry name" value="Fido-like_dom_sf"/>
</dbReference>
<dbReference type="PROSITE" id="PS51459">
    <property type="entry name" value="FIDO"/>
    <property type="match status" value="1"/>
</dbReference>
<dbReference type="PIRSF" id="PIRSF018297">
    <property type="entry name" value="Doc"/>
    <property type="match status" value="1"/>
</dbReference>
<evidence type="ECO:0000313" key="3">
    <source>
        <dbReference type="Proteomes" id="UP000634206"/>
    </source>
</evidence>
<protein>
    <submittedName>
        <fullName evidence="2">Type II toxin-antitoxin system death-on-curing family toxin</fullName>
    </submittedName>
</protein>
<dbReference type="Gene3D" id="1.20.120.1870">
    <property type="entry name" value="Fic/DOC protein, Fido domain"/>
    <property type="match status" value="1"/>
</dbReference>
<dbReference type="AlphaFoldDB" id="A0AAE2VDI3"/>
<feature type="domain" description="Fido" evidence="1">
    <location>
        <begin position="5"/>
        <end position="128"/>
    </location>
</feature>
<comment type="caution">
    <text evidence="2">The sequence shown here is derived from an EMBL/GenBank/DDBJ whole genome shotgun (WGS) entry which is preliminary data.</text>
</comment>
<dbReference type="Pfam" id="PF02661">
    <property type="entry name" value="Fic"/>
    <property type="match status" value="1"/>
</dbReference>
<dbReference type="InterPro" id="IPR006440">
    <property type="entry name" value="Doc"/>
</dbReference>
<sequence length="128" mass="13865">MIKHLTLESVLAIHDAVLSAHGGMPGLREESLLESAIAAPQATFGGEPIMSDIIEIGAAYLYYLCKNHPFLDGNKRTALASCLVVLSENGQLPSMELDIDDWEQLVLDVASSSINRQTTTVRLQSILT</sequence>